<name>A0A497EYP3_9CREN</name>
<evidence type="ECO:0000313" key="3">
    <source>
        <dbReference type="Proteomes" id="UP000272051"/>
    </source>
</evidence>
<dbReference type="Proteomes" id="UP000272051">
    <property type="component" value="Unassembled WGS sequence"/>
</dbReference>
<proteinExistence type="predicted"/>
<evidence type="ECO:0000313" key="2">
    <source>
        <dbReference type="EMBL" id="RLE52316.1"/>
    </source>
</evidence>
<protein>
    <submittedName>
        <fullName evidence="2">Uncharacterized protein</fullName>
    </submittedName>
</protein>
<dbReference type="EMBL" id="QMQX01000058">
    <property type="protein sequence ID" value="RLE52316.1"/>
    <property type="molecule type" value="Genomic_DNA"/>
</dbReference>
<feature type="transmembrane region" description="Helical" evidence="1">
    <location>
        <begin position="237"/>
        <end position="259"/>
    </location>
</feature>
<keyword evidence="1" id="KW-0812">Transmembrane</keyword>
<accession>A0A497EYP3</accession>
<evidence type="ECO:0000256" key="1">
    <source>
        <dbReference type="SAM" id="Phobius"/>
    </source>
</evidence>
<sequence length="262" mass="29518">MPIKEDVKEEVVVIPINITKPKPELKLKHRVVFGKTVYDGRDDYYGTYLHAYRSNSSGIAFVYITTERELTIESVKLRFPWGYYEAYDVPKSLGAGSEAVFTVEFKTFESTPFHPILEVAYSDYTGSYTFSELIDETLCVYSDAQADAMEKIQEAAILIGLKYVFGGIFRPQFTTGEGKEYSYKAFQKLIEAFMNYKKGDFVLAKECAEESLNLIDTAIKAEKRVDEVESLKATSSLIYSIGITIGLLSIGAGLILISIRKR</sequence>
<reference evidence="2 3" key="1">
    <citation type="submission" date="2018-06" db="EMBL/GenBank/DDBJ databases">
        <title>Extensive metabolic versatility and redundancy in microbially diverse, dynamic hydrothermal sediments.</title>
        <authorList>
            <person name="Dombrowski N."/>
            <person name="Teske A."/>
            <person name="Baker B.J."/>
        </authorList>
    </citation>
    <scope>NUCLEOTIDE SEQUENCE [LARGE SCALE GENOMIC DNA]</scope>
    <source>
        <strain evidence="2">B34_G17</strain>
    </source>
</reference>
<comment type="caution">
    <text evidence="2">The sequence shown here is derived from an EMBL/GenBank/DDBJ whole genome shotgun (WGS) entry which is preliminary data.</text>
</comment>
<dbReference type="AlphaFoldDB" id="A0A497EYP3"/>
<gene>
    <name evidence="2" type="ORF">DRJ33_04115</name>
</gene>
<keyword evidence="1" id="KW-0472">Membrane</keyword>
<keyword evidence="1" id="KW-1133">Transmembrane helix</keyword>
<organism evidence="2 3">
    <name type="scientific">Thermoproteota archaeon</name>
    <dbReference type="NCBI Taxonomy" id="2056631"/>
    <lineage>
        <taxon>Archaea</taxon>
        <taxon>Thermoproteota</taxon>
    </lineage>
</organism>